<keyword evidence="5" id="KW-0378">Hydrolase</keyword>
<dbReference type="CDD" id="cd09274">
    <property type="entry name" value="RNase_HI_RT_Ty3"/>
    <property type="match status" value="1"/>
</dbReference>
<dbReference type="GO" id="GO:0016787">
    <property type="term" value="F:hydrolase activity"/>
    <property type="evidence" value="ECO:0007669"/>
    <property type="project" value="UniProtKB-KW"/>
</dbReference>
<dbReference type="GO" id="GO:0004519">
    <property type="term" value="F:endonuclease activity"/>
    <property type="evidence" value="ECO:0007669"/>
    <property type="project" value="UniProtKB-KW"/>
</dbReference>
<evidence type="ECO:0000256" key="1">
    <source>
        <dbReference type="ARBA" id="ARBA00022679"/>
    </source>
</evidence>
<dbReference type="InterPro" id="IPR041373">
    <property type="entry name" value="RT_RNaseH"/>
</dbReference>
<organism evidence="8 9">
    <name type="scientific">Cirrhinus mrigala</name>
    <name type="common">Mrigala</name>
    <dbReference type="NCBI Taxonomy" id="683832"/>
    <lineage>
        <taxon>Eukaryota</taxon>
        <taxon>Metazoa</taxon>
        <taxon>Chordata</taxon>
        <taxon>Craniata</taxon>
        <taxon>Vertebrata</taxon>
        <taxon>Euteleostomi</taxon>
        <taxon>Actinopterygii</taxon>
        <taxon>Neopterygii</taxon>
        <taxon>Teleostei</taxon>
        <taxon>Ostariophysi</taxon>
        <taxon>Cypriniformes</taxon>
        <taxon>Cyprinidae</taxon>
        <taxon>Labeoninae</taxon>
        <taxon>Labeonini</taxon>
        <taxon>Cirrhinus</taxon>
    </lineage>
</organism>
<keyword evidence="1" id="KW-0808">Transferase</keyword>
<evidence type="ECO:0000256" key="4">
    <source>
        <dbReference type="ARBA" id="ARBA00022759"/>
    </source>
</evidence>
<dbReference type="EMBL" id="JAMKFB020000024">
    <property type="protein sequence ID" value="KAL0157401.1"/>
    <property type="molecule type" value="Genomic_DNA"/>
</dbReference>
<evidence type="ECO:0000256" key="3">
    <source>
        <dbReference type="ARBA" id="ARBA00022722"/>
    </source>
</evidence>
<dbReference type="Proteomes" id="UP001529510">
    <property type="component" value="Unassembled WGS sequence"/>
</dbReference>
<keyword evidence="3" id="KW-0540">Nuclease</keyword>
<sequence length="202" mass="23291">MKWAICDKFSHWLRGHRFTVWTDNNPLKYILTKPKLDASEQRWVAKLAPFEFDIQYIPGPKNMVADALSREPFAISRILHRLTTPYDILRHEAEMLEIEQVQGMFHLSCDRTKGEVVEKMSGSQECHEVTNLVQNFAGGKVSCEEMSAVLRSHRHWEEAAAARAVAYVQHLRGLEDDAQYPLNKHTDAELLDKQCQDSVISR</sequence>
<comment type="caution">
    <text evidence="8">The sequence shown here is derived from an EMBL/GenBank/DDBJ whole genome shotgun (WGS) entry which is preliminary data.</text>
</comment>
<name>A0ABD0N941_CIRMR</name>
<dbReference type="SUPFAM" id="SSF56672">
    <property type="entry name" value="DNA/RNA polymerases"/>
    <property type="match status" value="1"/>
</dbReference>
<dbReference type="PANTHER" id="PTHR34072:SF49">
    <property type="entry name" value="RIBONUCLEASE H"/>
    <property type="match status" value="1"/>
</dbReference>
<keyword evidence="4" id="KW-0255">Endonuclease</keyword>
<dbReference type="AlphaFoldDB" id="A0ABD0N941"/>
<keyword evidence="2" id="KW-0548">Nucleotidyltransferase</keyword>
<protein>
    <recommendedName>
        <fullName evidence="7">Reverse transcriptase RNase H-like domain-containing protein</fullName>
    </recommendedName>
</protein>
<proteinExistence type="predicted"/>
<evidence type="ECO:0000256" key="5">
    <source>
        <dbReference type="ARBA" id="ARBA00022801"/>
    </source>
</evidence>
<evidence type="ECO:0000313" key="8">
    <source>
        <dbReference type="EMBL" id="KAL0157401.1"/>
    </source>
</evidence>
<gene>
    <name evidence="8" type="ORF">M9458_048647</name>
</gene>
<evidence type="ECO:0000256" key="2">
    <source>
        <dbReference type="ARBA" id="ARBA00022695"/>
    </source>
</evidence>
<dbReference type="PANTHER" id="PTHR34072">
    <property type="entry name" value="ENZYMATIC POLYPROTEIN-RELATED"/>
    <property type="match status" value="1"/>
</dbReference>
<accession>A0ABD0N941</accession>
<keyword evidence="6" id="KW-0695">RNA-directed DNA polymerase</keyword>
<evidence type="ECO:0000259" key="7">
    <source>
        <dbReference type="Pfam" id="PF17917"/>
    </source>
</evidence>
<reference evidence="8 9" key="1">
    <citation type="submission" date="2024-05" db="EMBL/GenBank/DDBJ databases">
        <title>Genome sequencing and assembly of Indian major carp, Cirrhinus mrigala (Hamilton, 1822).</title>
        <authorList>
            <person name="Mohindra V."/>
            <person name="Chowdhury L.M."/>
            <person name="Lal K."/>
            <person name="Jena J.K."/>
        </authorList>
    </citation>
    <scope>NUCLEOTIDE SEQUENCE [LARGE SCALE GENOMIC DNA]</scope>
    <source>
        <strain evidence="8">CM1030</strain>
        <tissue evidence="8">Blood</tissue>
    </source>
</reference>
<dbReference type="GO" id="GO:0003964">
    <property type="term" value="F:RNA-directed DNA polymerase activity"/>
    <property type="evidence" value="ECO:0007669"/>
    <property type="project" value="UniProtKB-KW"/>
</dbReference>
<feature type="domain" description="Reverse transcriptase RNase H-like" evidence="7">
    <location>
        <begin position="6"/>
        <end position="50"/>
    </location>
</feature>
<evidence type="ECO:0000256" key="6">
    <source>
        <dbReference type="ARBA" id="ARBA00022918"/>
    </source>
</evidence>
<dbReference type="InterPro" id="IPR043502">
    <property type="entry name" value="DNA/RNA_pol_sf"/>
</dbReference>
<feature type="non-terminal residue" evidence="8">
    <location>
        <position position="202"/>
    </location>
</feature>
<dbReference type="Pfam" id="PF17917">
    <property type="entry name" value="RT_RNaseH"/>
    <property type="match status" value="1"/>
</dbReference>
<evidence type="ECO:0000313" key="9">
    <source>
        <dbReference type="Proteomes" id="UP001529510"/>
    </source>
</evidence>
<keyword evidence="9" id="KW-1185">Reference proteome</keyword>